<evidence type="ECO:0000313" key="2">
    <source>
        <dbReference type="Proteomes" id="UP000640333"/>
    </source>
</evidence>
<accession>A0A8J7FR89</accession>
<protein>
    <submittedName>
        <fullName evidence="1">Phosphate/phosphite/phosphonate ABC transporter substrate-binding protein</fullName>
    </submittedName>
</protein>
<proteinExistence type="predicted"/>
<organism evidence="1 2">
    <name type="scientific">Pontibacterium sinense</name>
    <dbReference type="NCBI Taxonomy" id="2781979"/>
    <lineage>
        <taxon>Bacteria</taxon>
        <taxon>Pseudomonadati</taxon>
        <taxon>Pseudomonadota</taxon>
        <taxon>Gammaproteobacteria</taxon>
        <taxon>Oceanospirillales</taxon>
        <taxon>Oceanospirillaceae</taxon>
        <taxon>Pontibacterium</taxon>
    </lineage>
</organism>
<dbReference type="Pfam" id="PF12974">
    <property type="entry name" value="Phosphonate-bd"/>
    <property type="match status" value="1"/>
</dbReference>
<dbReference type="Gene3D" id="3.40.190.10">
    <property type="entry name" value="Periplasmic binding protein-like II"/>
    <property type="match status" value="2"/>
</dbReference>
<gene>
    <name evidence="1" type="ORF">IOQ59_14845</name>
</gene>
<sequence length="260" mass="29282">MWAEHAPSAKQYTLGIVPQFAQRKLFQAWQPLVKELEARTGFSIHIVGSPKIPAFEKRFMAGAYDFAYMNPYHLLLANKTQGYIPLVRDGSRELKGVLVVKKNSPIKSLNDLEKKVLAFPSPNALGASLLMRADLVKEHGLNFVSLYVQTHSSVYLNVALDQTEAGGGVLSTLNAQPKELKDKLRILYETQGMPTHPVVAHPRVSKEDREIFRRAWLDLASSQHGKALLERIPMYRSISTDFSDYEAILQLGLEEFYVVD</sequence>
<evidence type="ECO:0000313" key="1">
    <source>
        <dbReference type="EMBL" id="MBE9398532.1"/>
    </source>
</evidence>
<dbReference type="Proteomes" id="UP000640333">
    <property type="component" value="Unassembled WGS sequence"/>
</dbReference>
<dbReference type="AlphaFoldDB" id="A0A8J7FR89"/>
<reference evidence="1" key="1">
    <citation type="submission" date="2020-10" db="EMBL/GenBank/DDBJ databases">
        <title>Bacterium isolated from coastal waters sediment.</title>
        <authorList>
            <person name="Chen R.-J."/>
            <person name="Lu D.-C."/>
            <person name="Zhu K.-L."/>
            <person name="Du Z.-J."/>
        </authorList>
    </citation>
    <scope>NUCLEOTIDE SEQUENCE</scope>
    <source>
        <strain evidence="1">N1Y112</strain>
    </source>
</reference>
<comment type="caution">
    <text evidence="1">The sequence shown here is derived from an EMBL/GenBank/DDBJ whole genome shotgun (WGS) entry which is preliminary data.</text>
</comment>
<name>A0A8J7FR89_9GAMM</name>
<dbReference type="SUPFAM" id="SSF53850">
    <property type="entry name" value="Periplasmic binding protein-like II"/>
    <property type="match status" value="1"/>
</dbReference>
<dbReference type="PANTHER" id="PTHR35841">
    <property type="entry name" value="PHOSPHONATES-BINDING PERIPLASMIC PROTEIN"/>
    <property type="match status" value="1"/>
</dbReference>
<dbReference type="PANTHER" id="PTHR35841:SF1">
    <property type="entry name" value="PHOSPHONATES-BINDING PERIPLASMIC PROTEIN"/>
    <property type="match status" value="1"/>
</dbReference>
<keyword evidence="2" id="KW-1185">Reference proteome</keyword>
<dbReference type="EMBL" id="JADEYS010000016">
    <property type="protein sequence ID" value="MBE9398532.1"/>
    <property type="molecule type" value="Genomic_DNA"/>
</dbReference>